<gene>
    <name evidence="1" type="ORF">HPB49_023735</name>
</gene>
<sequence length="559" mass="60620">MAKQQVLTFSPPTKEVESEAVVEVLLLQPFAKPPQVTFENVAAKREAVRQLRIMNTTNTDQLVTLSVPRDKGFSADADVFKVAPGQQQLVTFVWKPDGTETATRVGVSVSTDKGYKGRLVLLGTLRQEARPRKKQVPRSSVLTSSQKPNLTSGPYRKVPIPPAKKAAPNPAQGTRKAVAPTRITVPVDFKTRSNKRTACDENTCNATVESTPLHKQTLPSLPESNGHLSTDNQHESSCPAEQTALSTPADSGCLASDSAQTVVSPVVHPAHKSEDLMHRTATVCPEEVRRETFVCGIGSPKATSSVSKDSHGHVSDDHAHTLPGTGASECGDLKLWAETIYSEVETGSSIPHQTTVNAAFEDSLEPISTATICATIHTRDTCCQDNLNLATRDSASLEAVHVEDDPGQNDTFELDLSARMDMLYQQIIENQLSDGAQANASDSHEQLNMSAHLSSIYNELCEEKSKELLHSRPVLSKTVTEETFSDRRFSSPKRPDEADKQDNSLENLIRELELGSSDGSLLGMMQQCSGDALFNGHVNIEDYFPADVSSIRGKPGDTA</sequence>
<name>A0ACB8CU20_DERSI</name>
<protein>
    <submittedName>
        <fullName evidence="1">Uncharacterized protein</fullName>
    </submittedName>
</protein>
<proteinExistence type="predicted"/>
<dbReference type="Proteomes" id="UP000821865">
    <property type="component" value="Chromosome 5"/>
</dbReference>
<keyword evidence="2" id="KW-1185">Reference proteome</keyword>
<organism evidence="1 2">
    <name type="scientific">Dermacentor silvarum</name>
    <name type="common">Tick</name>
    <dbReference type="NCBI Taxonomy" id="543639"/>
    <lineage>
        <taxon>Eukaryota</taxon>
        <taxon>Metazoa</taxon>
        <taxon>Ecdysozoa</taxon>
        <taxon>Arthropoda</taxon>
        <taxon>Chelicerata</taxon>
        <taxon>Arachnida</taxon>
        <taxon>Acari</taxon>
        <taxon>Parasitiformes</taxon>
        <taxon>Ixodida</taxon>
        <taxon>Ixodoidea</taxon>
        <taxon>Ixodidae</taxon>
        <taxon>Rhipicephalinae</taxon>
        <taxon>Dermacentor</taxon>
    </lineage>
</organism>
<evidence type="ECO:0000313" key="1">
    <source>
        <dbReference type="EMBL" id="KAH7950408.1"/>
    </source>
</evidence>
<evidence type="ECO:0000313" key="2">
    <source>
        <dbReference type="Proteomes" id="UP000821865"/>
    </source>
</evidence>
<comment type="caution">
    <text evidence="1">The sequence shown here is derived from an EMBL/GenBank/DDBJ whole genome shotgun (WGS) entry which is preliminary data.</text>
</comment>
<accession>A0ACB8CU20</accession>
<dbReference type="EMBL" id="CM023474">
    <property type="protein sequence ID" value="KAH7950408.1"/>
    <property type="molecule type" value="Genomic_DNA"/>
</dbReference>
<reference evidence="1" key="1">
    <citation type="submission" date="2020-05" db="EMBL/GenBank/DDBJ databases">
        <title>Large-scale comparative analyses of tick genomes elucidate their genetic diversity and vector capacities.</title>
        <authorList>
            <person name="Jia N."/>
            <person name="Wang J."/>
            <person name="Shi W."/>
            <person name="Du L."/>
            <person name="Sun Y."/>
            <person name="Zhan W."/>
            <person name="Jiang J."/>
            <person name="Wang Q."/>
            <person name="Zhang B."/>
            <person name="Ji P."/>
            <person name="Sakyi L.B."/>
            <person name="Cui X."/>
            <person name="Yuan T."/>
            <person name="Jiang B."/>
            <person name="Yang W."/>
            <person name="Lam T.T.-Y."/>
            <person name="Chang Q."/>
            <person name="Ding S."/>
            <person name="Wang X."/>
            <person name="Zhu J."/>
            <person name="Ruan X."/>
            <person name="Zhao L."/>
            <person name="Wei J."/>
            <person name="Que T."/>
            <person name="Du C."/>
            <person name="Cheng J."/>
            <person name="Dai P."/>
            <person name="Han X."/>
            <person name="Huang E."/>
            <person name="Gao Y."/>
            <person name="Liu J."/>
            <person name="Shao H."/>
            <person name="Ye R."/>
            <person name="Li L."/>
            <person name="Wei W."/>
            <person name="Wang X."/>
            <person name="Wang C."/>
            <person name="Yang T."/>
            <person name="Huo Q."/>
            <person name="Li W."/>
            <person name="Guo W."/>
            <person name="Chen H."/>
            <person name="Zhou L."/>
            <person name="Ni X."/>
            <person name="Tian J."/>
            <person name="Zhou Y."/>
            <person name="Sheng Y."/>
            <person name="Liu T."/>
            <person name="Pan Y."/>
            <person name="Xia L."/>
            <person name="Li J."/>
            <person name="Zhao F."/>
            <person name="Cao W."/>
        </authorList>
    </citation>
    <scope>NUCLEOTIDE SEQUENCE</scope>
    <source>
        <strain evidence="1">Dsil-2018</strain>
    </source>
</reference>